<evidence type="ECO:0000313" key="6">
    <source>
        <dbReference type="Proteomes" id="UP001230188"/>
    </source>
</evidence>
<reference evidence="5" key="1">
    <citation type="submission" date="2023-01" db="EMBL/GenBank/DDBJ databases">
        <title>Metagenome sequencing of chrysophaentin producing Chrysophaeum taylorii.</title>
        <authorList>
            <person name="Davison J."/>
            <person name="Bewley C."/>
        </authorList>
    </citation>
    <scope>NUCLEOTIDE SEQUENCE</scope>
    <source>
        <strain evidence="5">NIES-1699</strain>
    </source>
</reference>
<dbReference type="SMART" id="SM00360">
    <property type="entry name" value="RRM"/>
    <property type="match status" value="1"/>
</dbReference>
<evidence type="ECO:0000256" key="1">
    <source>
        <dbReference type="ARBA" id="ARBA00022884"/>
    </source>
</evidence>
<organism evidence="5 6">
    <name type="scientific">Chrysophaeum taylorii</name>
    <dbReference type="NCBI Taxonomy" id="2483200"/>
    <lineage>
        <taxon>Eukaryota</taxon>
        <taxon>Sar</taxon>
        <taxon>Stramenopiles</taxon>
        <taxon>Ochrophyta</taxon>
        <taxon>Pelagophyceae</taxon>
        <taxon>Pelagomonadales</taxon>
        <taxon>Pelagomonadaceae</taxon>
        <taxon>Chrysophaeum</taxon>
    </lineage>
</organism>
<dbReference type="InterPro" id="IPR034228">
    <property type="entry name" value="Nop6_RRM"/>
</dbReference>
<feature type="region of interest" description="Disordered" evidence="3">
    <location>
        <begin position="195"/>
        <end position="218"/>
    </location>
</feature>
<feature type="compositionally biased region" description="Basic and acidic residues" evidence="3">
    <location>
        <begin position="50"/>
        <end position="60"/>
    </location>
</feature>
<feature type="region of interest" description="Disordered" evidence="3">
    <location>
        <begin position="293"/>
        <end position="322"/>
    </location>
</feature>
<dbReference type="Pfam" id="PF00076">
    <property type="entry name" value="RRM_1"/>
    <property type="match status" value="1"/>
</dbReference>
<feature type="compositionally biased region" description="Basic and acidic residues" evidence="3">
    <location>
        <begin position="74"/>
        <end position="90"/>
    </location>
</feature>
<evidence type="ECO:0000256" key="3">
    <source>
        <dbReference type="SAM" id="MobiDB-lite"/>
    </source>
</evidence>
<dbReference type="Proteomes" id="UP001230188">
    <property type="component" value="Unassembled WGS sequence"/>
</dbReference>
<feature type="domain" description="RRM" evidence="4">
    <location>
        <begin position="120"/>
        <end position="199"/>
    </location>
</feature>
<keyword evidence="6" id="KW-1185">Reference proteome</keyword>
<dbReference type="InterPro" id="IPR012677">
    <property type="entry name" value="Nucleotide-bd_a/b_plait_sf"/>
</dbReference>
<dbReference type="InterPro" id="IPR035979">
    <property type="entry name" value="RBD_domain_sf"/>
</dbReference>
<gene>
    <name evidence="5" type="ORF">CTAYLR_000275</name>
</gene>
<dbReference type="GO" id="GO:0005730">
    <property type="term" value="C:nucleolus"/>
    <property type="evidence" value="ECO:0007669"/>
    <property type="project" value="TreeGrafter"/>
</dbReference>
<dbReference type="InterPro" id="IPR000504">
    <property type="entry name" value="RRM_dom"/>
</dbReference>
<dbReference type="GO" id="GO:0042274">
    <property type="term" value="P:ribosomal small subunit biogenesis"/>
    <property type="evidence" value="ECO:0007669"/>
    <property type="project" value="TreeGrafter"/>
</dbReference>
<dbReference type="CDD" id="cd12400">
    <property type="entry name" value="RRM_Nop6"/>
    <property type="match status" value="1"/>
</dbReference>
<evidence type="ECO:0000256" key="2">
    <source>
        <dbReference type="PROSITE-ProRule" id="PRU00176"/>
    </source>
</evidence>
<proteinExistence type="predicted"/>
<dbReference type="SUPFAM" id="SSF54928">
    <property type="entry name" value="RNA-binding domain, RBD"/>
    <property type="match status" value="1"/>
</dbReference>
<dbReference type="GO" id="GO:0019843">
    <property type="term" value="F:rRNA binding"/>
    <property type="evidence" value="ECO:0007669"/>
    <property type="project" value="TreeGrafter"/>
</dbReference>
<keyword evidence="1 2" id="KW-0694">RNA-binding</keyword>
<dbReference type="Gene3D" id="3.30.70.330">
    <property type="match status" value="1"/>
</dbReference>
<evidence type="ECO:0000259" key="4">
    <source>
        <dbReference type="PROSITE" id="PS50102"/>
    </source>
</evidence>
<comment type="caution">
    <text evidence="5">The sequence shown here is derived from an EMBL/GenBank/DDBJ whole genome shotgun (WGS) entry which is preliminary data.</text>
</comment>
<sequence>MVRLPPRGSRGAATSTVEENDGLNAKERRRLRRQAEREAQPSLANSGDDDLTRGRGEVVRKTGLTAKERRRPRRGEERAEAERRRLETRVEPQTTQPIEPRPEPDAKALAGSKRKRRVPLVAFVGQLSFGTTAEQLETFLRDGGVPGALSVRLLTSKDTRKSRGMAFVECETPEALHACVSLHHASLDGRRINVEKSAGGGKETKKARVSEKRKKQQQTVEETVDRVVSDFEKDGRLREGEVDDGVRRLLARRSGRVAEAALSEYCSLEGREKFHNPAAYLTKIVTRMTDEDAIANKSTVVKDKKKTKKSGPPQRAKGEKES</sequence>
<dbReference type="EMBL" id="JAQMWT010000344">
    <property type="protein sequence ID" value="KAJ8603745.1"/>
    <property type="molecule type" value="Genomic_DNA"/>
</dbReference>
<dbReference type="PANTHER" id="PTHR23236:SF51">
    <property type="entry name" value="NUCLEOLAR PROTEIN 6"/>
    <property type="match status" value="1"/>
</dbReference>
<name>A0AAD7XPK6_9STRA</name>
<dbReference type="AlphaFoldDB" id="A0AAD7XPK6"/>
<protein>
    <recommendedName>
        <fullName evidence="4">RRM domain-containing protein</fullName>
    </recommendedName>
</protein>
<dbReference type="PANTHER" id="PTHR23236">
    <property type="entry name" value="EUKARYOTIC TRANSLATION INITIATION FACTOR 4B/4H"/>
    <property type="match status" value="1"/>
</dbReference>
<evidence type="ECO:0000313" key="5">
    <source>
        <dbReference type="EMBL" id="KAJ8603745.1"/>
    </source>
</evidence>
<feature type="region of interest" description="Disordered" evidence="3">
    <location>
        <begin position="1"/>
        <end position="114"/>
    </location>
</feature>
<accession>A0AAD7XPK6</accession>
<dbReference type="PROSITE" id="PS50102">
    <property type="entry name" value="RRM"/>
    <property type="match status" value="1"/>
</dbReference>